<gene>
    <name evidence="1" type="ORF">Q4Q35_21330</name>
</gene>
<dbReference type="Proteomes" id="UP001176883">
    <property type="component" value="Unassembled WGS sequence"/>
</dbReference>
<dbReference type="PROSITE" id="PS51257">
    <property type="entry name" value="PROKAR_LIPOPROTEIN"/>
    <property type="match status" value="1"/>
</dbReference>
<accession>A0ABT8WGR6</accession>
<dbReference type="RefSeq" id="WP_303280092.1">
    <property type="nucleotide sequence ID" value="NZ_JAUOEK010000184.1"/>
</dbReference>
<evidence type="ECO:0000313" key="1">
    <source>
        <dbReference type="EMBL" id="MDO5972351.1"/>
    </source>
</evidence>
<evidence type="ECO:0000313" key="2">
    <source>
        <dbReference type="Proteomes" id="UP001176883"/>
    </source>
</evidence>
<organism evidence="1 2">
    <name type="scientific">Flavivirga aquimarina</name>
    <dbReference type="NCBI Taxonomy" id="2027862"/>
    <lineage>
        <taxon>Bacteria</taxon>
        <taxon>Pseudomonadati</taxon>
        <taxon>Bacteroidota</taxon>
        <taxon>Flavobacteriia</taxon>
        <taxon>Flavobacteriales</taxon>
        <taxon>Flavobacteriaceae</taxon>
        <taxon>Flavivirga</taxon>
    </lineage>
</organism>
<name>A0ABT8WGR6_9FLAO</name>
<sequence length="189" mass="20559">MQNLKKSIAFLIILTSLVSCGGKTKKENLSENKGSTETPVEEAPAIASYDLTEKGIPTIIQAPSGAEIKKGMGGAEVDGVKTTSLLISNGKFKLEVNMDSEASGMSLEELVAYYKEVSEEDEGFEIVKEEANGFIYKTAIGGDVDYFVDYIKMNDKGESIEMNSGFSMSEYSLEEAEKIFEAAKTATWK</sequence>
<keyword evidence="2" id="KW-1185">Reference proteome</keyword>
<reference evidence="1" key="1">
    <citation type="submission" date="2023-07" db="EMBL/GenBank/DDBJ databases">
        <title>Two novel species in the genus Flavivirga.</title>
        <authorList>
            <person name="Kwon K."/>
        </authorList>
    </citation>
    <scope>NUCLEOTIDE SEQUENCE</scope>
    <source>
        <strain evidence="1">KCTC 52353</strain>
    </source>
</reference>
<comment type="caution">
    <text evidence="1">The sequence shown here is derived from an EMBL/GenBank/DDBJ whole genome shotgun (WGS) entry which is preliminary data.</text>
</comment>
<protein>
    <recommendedName>
        <fullName evidence="3">Lipoprotein</fullName>
    </recommendedName>
</protein>
<dbReference type="EMBL" id="JAUOEK010000184">
    <property type="protein sequence ID" value="MDO5972351.1"/>
    <property type="molecule type" value="Genomic_DNA"/>
</dbReference>
<evidence type="ECO:0008006" key="3">
    <source>
        <dbReference type="Google" id="ProtNLM"/>
    </source>
</evidence>
<proteinExistence type="predicted"/>